<name>A0A0R0E5L4_SOYBN</name>
<evidence type="ECO:0000313" key="4">
    <source>
        <dbReference type="Proteomes" id="UP000008827"/>
    </source>
</evidence>
<dbReference type="AlphaFoldDB" id="A0A0R0E5L4"/>
<organism evidence="2">
    <name type="scientific">Glycine max</name>
    <name type="common">Soybean</name>
    <name type="synonym">Glycine hispida</name>
    <dbReference type="NCBI Taxonomy" id="3847"/>
    <lineage>
        <taxon>Eukaryota</taxon>
        <taxon>Viridiplantae</taxon>
        <taxon>Streptophyta</taxon>
        <taxon>Embryophyta</taxon>
        <taxon>Tracheophyta</taxon>
        <taxon>Spermatophyta</taxon>
        <taxon>Magnoliopsida</taxon>
        <taxon>eudicotyledons</taxon>
        <taxon>Gunneridae</taxon>
        <taxon>Pentapetalae</taxon>
        <taxon>rosids</taxon>
        <taxon>fabids</taxon>
        <taxon>Fabales</taxon>
        <taxon>Fabaceae</taxon>
        <taxon>Papilionoideae</taxon>
        <taxon>50 kb inversion clade</taxon>
        <taxon>NPAAA clade</taxon>
        <taxon>indigoferoid/millettioid clade</taxon>
        <taxon>Phaseoleae</taxon>
        <taxon>Glycine</taxon>
        <taxon>Glycine subgen. Soja</taxon>
    </lineage>
</organism>
<dbReference type="EnsemblPlants" id="KRG89307">
    <property type="protein sequence ID" value="KRG89307"/>
    <property type="gene ID" value="GLYMA_20G015000"/>
</dbReference>
<evidence type="ECO:0000259" key="1">
    <source>
        <dbReference type="Pfam" id="PF13456"/>
    </source>
</evidence>
<dbReference type="Proteomes" id="UP000008827">
    <property type="component" value="Chromosome 20"/>
</dbReference>
<sequence length="86" mass="9809">MAIDLVLKNDNPYHLYSGLIIKIHHLITLAWELSFQHVYREGNFTADWLAKQDSASTHDLQLLHHCPAALFNIFSADVMGFSSLRS</sequence>
<dbReference type="PaxDb" id="3847-GLYMA20G01815.1"/>
<reference evidence="2" key="3">
    <citation type="submission" date="2018-07" db="EMBL/GenBank/DDBJ databases">
        <title>WGS assembly of Glycine max.</title>
        <authorList>
            <person name="Schmutz J."/>
            <person name="Cannon S."/>
            <person name="Schlueter J."/>
            <person name="Ma J."/>
            <person name="Mitros T."/>
            <person name="Nelson W."/>
            <person name="Hyten D."/>
            <person name="Song Q."/>
            <person name="Thelen J."/>
            <person name="Cheng J."/>
            <person name="Xu D."/>
            <person name="Hellsten U."/>
            <person name="May G."/>
            <person name="Yu Y."/>
            <person name="Sakurai T."/>
            <person name="Umezawa T."/>
            <person name="Bhattacharyya M."/>
            <person name="Sandhu D."/>
            <person name="Valliyodan B."/>
            <person name="Lindquist E."/>
            <person name="Peto M."/>
            <person name="Grant D."/>
            <person name="Shu S."/>
            <person name="Goodstein D."/>
            <person name="Barry K."/>
            <person name="Futrell-Griggs M."/>
            <person name="Abernathy B."/>
            <person name="Du J."/>
            <person name="Tian Z."/>
            <person name="Zhu L."/>
            <person name="Gill N."/>
            <person name="Joshi T."/>
            <person name="Libault M."/>
            <person name="Sethuraman A."/>
            <person name="Zhang X."/>
            <person name="Shinozaki K."/>
            <person name="Nguyen H."/>
            <person name="Wing R."/>
            <person name="Cregan P."/>
            <person name="Specht J."/>
            <person name="Grimwood J."/>
            <person name="Rokhsar D."/>
            <person name="Stacey G."/>
            <person name="Shoemaker R."/>
            <person name="Jackson S."/>
        </authorList>
    </citation>
    <scope>NUCLEOTIDE SEQUENCE</scope>
    <source>
        <tissue evidence="2">Callus</tissue>
    </source>
</reference>
<feature type="domain" description="RNase H type-1" evidence="1">
    <location>
        <begin position="18"/>
        <end position="52"/>
    </location>
</feature>
<dbReference type="Pfam" id="PF13456">
    <property type="entry name" value="RVT_3"/>
    <property type="match status" value="1"/>
</dbReference>
<dbReference type="PANTHER" id="PTHR34023">
    <property type="entry name" value="RNASE H DOMAIN-CONTAINING PROTEIN"/>
    <property type="match status" value="1"/>
</dbReference>
<proteinExistence type="predicted"/>
<dbReference type="EMBL" id="CM000853">
    <property type="protein sequence ID" value="KRG89307.1"/>
    <property type="molecule type" value="Genomic_DNA"/>
</dbReference>
<evidence type="ECO:0000313" key="3">
    <source>
        <dbReference type="EnsemblPlants" id="KRG89307"/>
    </source>
</evidence>
<dbReference type="PANTHER" id="PTHR34023:SF5">
    <property type="entry name" value="RNASE H TYPE-1 DOMAIN-CONTAINING PROTEIN"/>
    <property type="match status" value="1"/>
</dbReference>
<dbReference type="GO" id="GO:0004523">
    <property type="term" value="F:RNA-DNA hybrid ribonuclease activity"/>
    <property type="evidence" value="ECO:0007669"/>
    <property type="project" value="InterPro"/>
</dbReference>
<dbReference type="InParanoid" id="A0A0R0E5L4"/>
<reference evidence="2 3" key="1">
    <citation type="journal article" date="2010" name="Nature">
        <title>Genome sequence of the palaeopolyploid soybean.</title>
        <authorList>
            <person name="Schmutz J."/>
            <person name="Cannon S.B."/>
            <person name="Schlueter J."/>
            <person name="Ma J."/>
            <person name="Mitros T."/>
            <person name="Nelson W."/>
            <person name="Hyten D.L."/>
            <person name="Song Q."/>
            <person name="Thelen J.J."/>
            <person name="Cheng J."/>
            <person name="Xu D."/>
            <person name="Hellsten U."/>
            <person name="May G.D."/>
            <person name="Yu Y."/>
            <person name="Sakurai T."/>
            <person name="Umezawa T."/>
            <person name="Bhattacharyya M.K."/>
            <person name="Sandhu D."/>
            <person name="Valliyodan B."/>
            <person name="Lindquist E."/>
            <person name="Peto M."/>
            <person name="Grant D."/>
            <person name="Shu S."/>
            <person name="Goodstein D."/>
            <person name="Barry K."/>
            <person name="Futrell-Griggs M."/>
            <person name="Abernathy B."/>
            <person name="Du J."/>
            <person name="Tian Z."/>
            <person name="Zhu L."/>
            <person name="Gill N."/>
            <person name="Joshi T."/>
            <person name="Libault M."/>
            <person name="Sethuraman A."/>
            <person name="Zhang X.-C."/>
            <person name="Shinozaki K."/>
            <person name="Nguyen H.T."/>
            <person name="Wing R.A."/>
            <person name="Cregan P."/>
            <person name="Specht J."/>
            <person name="Grimwood J."/>
            <person name="Rokhsar D."/>
            <person name="Stacey G."/>
            <person name="Shoemaker R.C."/>
            <person name="Jackson S.A."/>
        </authorList>
    </citation>
    <scope>NUCLEOTIDE SEQUENCE</scope>
    <source>
        <strain evidence="3">cv. Williams 82</strain>
        <tissue evidence="2">Callus</tissue>
    </source>
</reference>
<gene>
    <name evidence="2" type="ORF">GLYMA_20G015000</name>
</gene>
<dbReference type="GO" id="GO:0003676">
    <property type="term" value="F:nucleic acid binding"/>
    <property type="evidence" value="ECO:0007669"/>
    <property type="project" value="InterPro"/>
</dbReference>
<accession>A0A0R0E5L4</accession>
<dbReference type="InterPro" id="IPR002156">
    <property type="entry name" value="RNaseH_domain"/>
</dbReference>
<keyword evidence="4" id="KW-1185">Reference proteome</keyword>
<protein>
    <recommendedName>
        <fullName evidence="1">RNase H type-1 domain-containing protein</fullName>
    </recommendedName>
</protein>
<dbReference type="Gramene" id="KRG89307">
    <property type="protein sequence ID" value="KRG89307"/>
    <property type="gene ID" value="GLYMA_20G015000"/>
</dbReference>
<evidence type="ECO:0000313" key="2">
    <source>
        <dbReference type="EMBL" id="KRG89307.1"/>
    </source>
</evidence>
<reference evidence="3" key="2">
    <citation type="submission" date="2018-02" db="UniProtKB">
        <authorList>
            <consortium name="EnsemblPlants"/>
        </authorList>
    </citation>
    <scope>IDENTIFICATION</scope>
    <source>
        <strain evidence="3">Williams 82</strain>
    </source>
</reference>